<organism evidence="2">
    <name type="scientific">Puccinia triticina (isolate 1-1 / race 1 (BBBD))</name>
    <name type="common">Brown leaf rust fungus</name>
    <dbReference type="NCBI Taxonomy" id="630390"/>
    <lineage>
        <taxon>Eukaryota</taxon>
        <taxon>Fungi</taxon>
        <taxon>Dikarya</taxon>
        <taxon>Basidiomycota</taxon>
        <taxon>Pucciniomycotina</taxon>
        <taxon>Pucciniomycetes</taxon>
        <taxon>Pucciniales</taxon>
        <taxon>Pucciniaceae</taxon>
        <taxon>Puccinia</taxon>
    </lineage>
</organism>
<feature type="region of interest" description="Disordered" evidence="1">
    <location>
        <begin position="90"/>
        <end position="253"/>
    </location>
</feature>
<feature type="region of interest" description="Disordered" evidence="1">
    <location>
        <begin position="637"/>
        <end position="675"/>
    </location>
</feature>
<evidence type="ECO:0000313" key="2">
    <source>
        <dbReference type="EMBL" id="OAV88017.1"/>
    </source>
</evidence>
<reference evidence="2" key="1">
    <citation type="submission" date="2009-11" db="EMBL/GenBank/DDBJ databases">
        <authorList>
            <consortium name="The Broad Institute Genome Sequencing Platform"/>
            <person name="Ward D."/>
            <person name="Feldgarden M."/>
            <person name="Earl A."/>
            <person name="Young S.K."/>
            <person name="Zeng Q."/>
            <person name="Koehrsen M."/>
            <person name="Alvarado L."/>
            <person name="Berlin A."/>
            <person name="Bochicchio J."/>
            <person name="Borenstein D."/>
            <person name="Chapman S.B."/>
            <person name="Chen Z."/>
            <person name="Engels R."/>
            <person name="Freedman E."/>
            <person name="Gellesch M."/>
            <person name="Goldberg J."/>
            <person name="Griggs A."/>
            <person name="Gujja S."/>
            <person name="Heilman E."/>
            <person name="Heiman D."/>
            <person name="Hepburn T."/>
            <person name="Howarth C."/>
            <person name="Jen D."/>
            <person name="Larson L."/>
            <person name="Lewis B."/>
            <person name="Mehta T."/>
            <person name="Park D."/>
            <person name="Pearson M."/>
            <person name="Roberts A."/>
            <person name="Saif S."/>
            <person name="Shea T."/>
            <person name="Shenoy N."/>
            <person name="Sisk P."/>
            <person name="Stolte C."/>
            <person name="Sykes S."/>
            <person name="Thomson T."/>
            <person name="Walk T."/>
            <person name="White J."/>
            <person name="Yandava C."/>
            <person name="Izard J."/>
            <person name="Baranova O.V."/>
            <person name="Blanton J.M."/>
            <person name="Tanner A.C."/>
            <person name="Dewhirst F.E."/>
            <person name="Haas B."/>
            <person name="Nusbaum C."/>
            <person name="Birren B."/>
        </authorList>
    </citation>
    <scope>NUCLEOTIDE SEQUENCE [LARGE SCALE GENOMIC DNA]</scope>
    <source>
        <strain evidence="2">1-1 BBBD Race 1</strain>
    </source>
</reference>
<dbReference type="Proteomes" id="UP000005240">
    <property type="component" value="Unassembled WGS sequence"/>
</dbReference>
<protein>
    <submittedName>
        <fullName evidence="2 3">Uncharacterized protein</fullName>
    </submittedName>
</protein>
<proteinExistence type="predicted"/>
<dbReference type="EMBL" id="ADAS02000225">
    <property type="protein sequence ID" value="OAV88017.1"/>
    <property type="molecule type" value="Genomic_DNA"/>
</dbReference>
<feature type="compositionally biased region" description="Polar residues" evidence="1">
    <location>
        <begin position="280"/>
        <end position="291"/>
    </location>
</feature>
<accession>A0A180G5Q5</accession>
<dbReference type="VEuPathDB" id="FungiDB:PTTG_02340"/>
<reference evidence="3 4" key="3">
    <citation type="journal article" date="2017" name="G3 (Bethesda)">
        <title>Comparative analysis highlights variable genome content of wheat rusts and divergence of the mating loci.</title>
        <authorList>
            <person name="Cuomo C.A."/>
            <person name="Bakkeren G."/>
            <person name="Khalil H.B."/>
            <person name="Panwar V."/>
            <person name="Joly D."/>
            <person name="Linning R."/>
            <person name="Sakthikumar S."/>
            <person name="Song X."/>
            <person name="Adiconis X."/>
            <person name="Fan L."/>
            <person name="Goldberg J.M."/>
            <person name="Levin J.Z."/>
            <person name="Young S."/>
            <person name="Zeng Q."/>
            <person name="Anikster Y."/>
            <person name="Bruce M."/>
            <person name="Wang M."/>
            <person name="Yin C."/>
            <person name="McCallum B."/>
            <person name="Szabo L.J."/>
            <person name="Hulbert S."/>
            <person name="Chen X."/>
            <person name="Fellers J.P."/>
        </authorList>
    </citation>
    <scope>NUCLEOTIDE SEQUENCE</scope>
    <source>
        <strain evidence="4">Isolate 1-1 / race 1 (BBBD)</strain>
        <strain evidence="3">isolate 1-1 / race 1 (BBBD)</strain>
    </source>
</reference>
<evidence type="ECO:0000256" key="1">
    <source>
        <dbReference type="SAM" id="MobiDB-lite"/>
    </source>
</evidence>
<reference evidence="3" key="4">
    <citation type="submission" date="2025-05" db="UniProtKB">
        <authorList>
            <consortium name="EnsemblFungi"/>
        </authorList>
    </citation>
    <scope>IDENTIFICATION</scope>
    <source>
        <strain evidence="3">isolate 1-1 / race 1 (BBBD)</strain>
    </source>
</reference>
<dbReference type="EnsemblFungi" id="PTTG_02340-t43_1">
    <property type="protein sequence ID" value="PTTG_02340-t43_1-p1"/>
    <property type="gene ID" value="PTTG_02340"/>
</dbReference>
<feature type="region of interest" description="Disordered" evidence="1">
    <location>
        <begin position="280"/>
        <end position="309"/>
    </location>
</feature>
<evidence type="ECO:0000313" key="4">
    <source>
        <dbReference type="Proteomes" id="UP000005240"/>
    </source>
</evidence>
<dbReference type="OrthoDB" id="10690900at2759"/>
<evidence type="ECO:0000313" key="3">
    <source>
        <dbReference type="EnsemblFungi" id="PTTG_02340-t43_1-p1"/>
    </source>
</evidence>
<feature type="compositionally biased region" description="Polar residues" evidence="1">
    <location>
        <begin position="105"/>
        <end position="122"/>
    </location>
</feature>
<feature type="region of interest" description="Disordered" evidence="1">
    <location>
        <begin position="1"/>
        <end position="24"/>
    </location>
</feature>
<dbReference type="AlphaFoldDB" id="A0A180G5Q5"/>
<gene>
    <name evidence="2" type="ORF">PTTG_02340</name>
</gene>
<feature type="region of interest" description="Disordered" evidence="1">
    <location>
        <begin position="500"/>
        <end position="534"/>
    </location>
</feature>
<feature type="compositionally biased region" description="Polar residues" evidence="1">
    <location>
        <begin position="646"/>
        <end position="658"/>
    </location>
</feature>
<sequence length="675" mass="73316">MPKGSGQRPEKPPFNSNNPKATPRQLVNFINLRTAPGEESGFDVNTPRDVLQRAAARLCESRGTDDVGTSQMMQQGTAPLKPRLKLVLRCEHPDEEGPESIPASVRQTEGTNETGPISSPLSSVDEDEGTSPEKEKGNMDLGRGNGAGNRKEVHFNETGRQSNVGRLDPVASTSNNRTSAKRRQMEDGLETAATGPRRDSPKRKKLPPKPIGCVQFAPVILSETAPTAAGRNSPKRKKQPPKPIGRVQIAPLISPTGIESLEESLPSQEPMIWFEPDQPLESSSPGLTSSWVPLKPTPRRIPSPTNEKVPEAVDPFVEAELGEIESLRLKNNKPADDTLSQTVMQVMRTLQVGLLSSGWQNLCDPQGVDESNSSNPDERDLVREDQPTHVFLDKLVQRGLIVRSAPPQSDQAGLRIRQVQLGPLSSIEKPMAMGAIESSVPVDPLIIFSPPLSNTTHAMEGNDHRQPEERVAQQMTSSTFASSNNVDSSLECESKLSETSTCRLSLPRSRPPVDKNNSDPNQMYPDNVEKNDSTIQNHDFAEVYKYAYQAYRKVKPIKCFGSTRAAEVHETVTTLAPAEDSQNLIEIGPQSSASASIIPDLYGKLSVAPHSLASADIMPMDLDRKFTVGPQSSASALFPPMDLDRTSSVAPHSPSPANFISGDLHRELTGPGATP</sequence>
<name>A0A180G5Q5_PUCT1</name>
<reference evidence="2" key="2">
    <citation type="submission" date="2016-05" db="EMBL/GenBank/DDBJ databases">
        <title>Comparative analysis highlights variable genome content of wheat rusts and divergence of the mating loci.</title>
        <authorList>
            <person name="Cuomo C.A."/>
            <person name="Bakkeren G."/>
            <person name="Szabo L."/>
            <person name="Khalil H."/>
            <person name="Joly D."/>
            <person name="Goldberg J."/>
            <person name="Young S."/>
            <person name="Zeng Q."/>
            <person name="Fellers J."/>
        </authorList>
    </citation>
    <scope>NUCLEOTIDE SEQUENCE [LARGE SCALE GENOMIC DNA]</scope>
    <source>
        <strain evidence="2">1-1 BBBD Race 1</strain>
    </source>
</reference>
<keyword evidence="4" id="KW-1185">Reference proteome</keyword>